<accession>A0ABS8T811</accession>
<evidence type="ECO:0000313" key="2">
    <source>
        <dbReference type="Proteomes" id="UP000823775"/>
    </source>
</evidence>
<protein>
    <submittedName>
        <fullName evidence="1">Uncharacterized protein</fullName>
    </submittedName>
</protein>
<name>A0ABS8T811_DATST</name>
<evidence type="ECO:0000313" key="1">
    <source>
        <dbReference type="EMBL" id="MCD7466981.1"/>
    </source>
</evidence>
<feature type="non-terminal residue" evidence="1">
    <location>
        <position position="70"/>
    </location>
</feature>
<organism evidence="1 2">
    <name type="scientific">Datura stramonium</name>
    <name type="common">Jimsonweed</name>
    <name type="synonym">Common thornapple</name>
    <dbReference type="NCBI Taxonomy" id="4076"/>
    <lineage>
        <taxon>Eukaryota</taxon>
        <taxon>Viridiplantae</taxon>
        <taxon>Streptophyta</taxon>
        <taxon>Embryophyta</taxon>
        <taxon>Tracheophyta</taxon>
        <taxon>Spermatophyta</taxon>
        <taxon>Magnoliopsida</taxon>
        <taxon>eudicotyledons</taxon>
        <taxon>Gunneridae</taxon>
        <taxon>Pentapetalae</taxon>
        <taxon>asterids</taxon>
        <taxon>lamiids</taxon>
        <taxon>Solanales</taxon>
        <taxon>Solanaceae</taxon>
        <taxon>Solanoideae</taxon>
        <taxon>Datureae</taxon>
        <taxon>Datura</taxon>
    </lineage>
</organism>
<feature type="non-terminal residue" evidence="1">
    <location>
        <position position="1"/>
    </location>
</feature>
<comment type="caution">
    <text evidence="1">The sequence shown here is derived from an EMBL/GenBank/DDBJ whole genome shotgun (WGS) entry which is preliminary data.</text>
</comment>
<sequence length="70" mass="8147">HKRIEFFIAQESPAGSLAKVVEPHGLTWFGLQKEDKYAPLVDAKDRLACEFPTIREKGHFFWETNEVKMQ</sequence>
<dbReference type="Proteomes" id="UP000823775">
    <property type="component" value="Unassembled WGS sequence"/>
</dbReference>
<proteinExistence type="predicted"/>
<keyword evidence="2" id="KW-1185">Reference proteome</keyword>
<reference evidence="1 2" key="1">
    <citation type="journal article" date="2021" name="BMC Genomics">
        <title>Datura genome reveals duplications of psychoactive alkaloid biosynthetic genes and high mutation rate following tissue culture.</title>
        <authorList>
            <person name="Rajewski A."/>
            <person name="Carter-House D."/>
            <person name="Stajich J."/>
            <person name="Litt A."/>
        </authorList>
    </citation>
    <scope>NUCLEOTIDE SEQUENCE [LARGE SCALE GENOMIC DNA]</scope>
    <source>
        <strain evidence="1">AR-01</strain>
    </source>
</reference>
<dbReference type="EMBL" id="JACEIK010001185">
    <property type="protein sequence ID" value="MCD7466981.1"/>
    <property type="molecule type" value="Genomic_DNA"/>
</dbReference>
<gene>
    <name evidence="1" type="ORF">HAX54_004101</name>
</gene>